<sequence length="161" mass="17747">MCSWTWRGGLGENSGDCRHRPPPKRDERRRLEPRQATLVHVEWRSGDKRRDDDEDDDEDDGLTRMGMLARRAFGGLLAMGGRRRRLGNKRTCGTSRVHGKAVSRAWLVVGATRPDDSKAAAKNNLERLRVCLSSVWELGFLSDGVGAMTAPAPADGTGGGY</sequence>
<accession>W6ZC69</accession>
<reference evidence="2 3" key="1">
    <citation type="journal article" date="2013" name="PLoS Genet.">
        <title>Comparative genome structure, secondary metabolite, and effector coding capacity across Cochliobolus pathogens.</title>
        <authorList>
            <person name="Condon B.J."/>
            <person name="Leng Y."/>
            <person name="Wu D."/>
            <person name="Bushley K.E."/>
            <person name="Ohm R.A."/>
            <person name="Otillar R."/>
            <person name="Martin J."/>
            <person name="Schackwitz W."/>
            <person name="Grimwood J."/>
            <person name="MohdZainudin N."/>
            <person name="Xue C."/>
            <person name="Wang R."/>
            <person name="Manning V.A."/>
            <person name="Dhillon B."/>
            <person name="Tu Z.J."/>
            <person name="Steffenson B.J."/>
            <person name="Salamov A."/>
            <person name="Sun H."/>
            <person name="Lowry S."/>
            <person name="LaButti K."/>
            <person name="Han J."/>
            <person name="Copeland A."/>
            <person name="Lindquist E."/>
            <person name="Barry K."/>
            <person name="Schmutz J."/>
            <person name="Baker S.E."/>
            <person name="Ciuffetti L.M."/>
            <person name="Grigoriev I.V."/>
            <person name="Zhong S."/>
            <person name="Turgeon B.G."/>
        </authorList>
    </citation>
    <scope>NUCLEOTIDE SEQUENCE [LARGE SCALE GENOMIC DNA]</scope>
    <source>
        <strain evidence="2 3">ATCC 44560</strain>
    </source>
</reference>
<dbReference type="EMBL" id="KI964108">
    <property type="protein sequence ID" value="EUC41326.1"/>
    <property type="molecule type" value="Genomic_DNA"/>
</dbReference>
<dbReference type="HOGENOM" id="CLU_1643404_0_0_1"/>
<protein>
    <submittedName>
        <fullName evidence="2">Uncharacterized protein</fullName>
    </submittedName>
</protein>
<dbReference type="KEGG" id="bor:COCMIDRAFT_29867"/>
<evidence type="ECO:0000256" key="1">
    <source>
        <dbReference type="SAM" id="MobiDB-lite"/>
    </source>
</evidence>
<keyword evidence="3" id="KW-1185">Reference proteome</keyword>
<dbReference type="GeneID" id="19121581"/>
<evidence type="ECO:0000313" key="2">
    <source>
        <dbReference type="EMBL" id="EUC41326.1"/>
    </source>
</evidence>
<organism evidence="2 3">
    <name type="scientific">Bipolaris oryzae ATCC 44560</name>
    <dbReference type="NCBI Taxonomy" id="930090"/>
    <lineage>
        <taxon>Eukaryota</taxon>
        <taxon>Fungi</taxon>
        <taxon>Dikarya</taxon>
        <taxon>Ascomycota</taxon>
        <taxon>Pezizomycotina</taxon>
        <taxon>Dothideomycetes</taxon>
        <taxon>Pleosporomycetidae</taxon>
        <taxon>Pleosporales</taxon>
        <taxon>Pleosporineae</taxon>
        <taxon>Pleosporaceae</taxon>
        <taxon>Bipolaris</taxon>
    </lineage>
</organism>
<feature type="compositionally biased region" description="Basic and acidic residues" evidence="1">
    <location>
        <begin position="15"/>
        <end position="30"/>
    </location>
</feature>
<gene>
    <name evidence="2" type="ORF">COCMIDRAFT_29867</name>
</gene>
<name>W6ZC69_COCMI</name>
<dbReference type="Proteomes" id="UP000054032">
    <property type="component" value="Unassembled WGS sequence"/>
</dbReference>
<proteinExistence type="predicted"/>
<dbReference type="RefSeq" id="XP_007692142.1">
    <property type="nucleotide sequence ID" value="XM_007693952.1"/>
</dbReference>
<evidence type="ECO:0000313" key="3">
    <source>
        <dbReference type="Proteomes" id="UP000054032"/>
    </source>
</evidence>
<feature type="region of interest" description="Disordered" evidence="1">
    <location>
        <begin position="44"/>
        <end position="63"/>
    </location>
</feature>
<feature type="region of interest" description="Disordered" evidence="1">
    <location>
        <begin position="1"/>
        <end position="30"/>
    </location>
</feature>
<dbReference type="AlphaFoldDB" id="W6ZC69"/>